<proteinExistence type="predicted"/>
<dbReference type="InterPro" id="IPR006447">
    <property type="entry name" value="Myb_dom_plants"/>
</dbReference>
<evidence type="ECO:0000256" key="3">
    <source>
        <dbReference type="ARBA" id="ARBA00023163"/>
    </source>
</evidence>
<feature type="region of interest" description="Disordered" evidence="5">
    <location>
        <begin position="53"/>
        <end position="107"/>
    </location>
</feature>
<evidence type="ECO:0000256" key="4">
    <source>
        <dbReference type="ARBA" id="ARBA00023242"/>
    </source>
</evidence>
<dbReference type="GO" id="GO:0003677">
    <property type="term" value="F:DNA binding"/>
    <property type="evidence" value="ECO:0007669"/>
    <property type="project" value="UniProtKB-KW"/>
</dbReference>
<dbReference type="InterPro" id="IPR017930">
    <property type="entry name" value="Myb_dom"/>
</dbReference>
<feature type="region of interest" description="Disordered" evidence="5">
    <location>
        <begin position="122"/>
        <end position="141"/>
    </location>
</feature>
<keyword evidence="2" id="KW-0238">DNA-binding</keyword>
<dbReference type="EMBL" id="KV918874">
    <property type="protein sequence ID" value="OSX76251.1"/>
    <property type="molecule type" value="Genomic_DNA"/>
</dbReference>
<reference evidence="8 9" key="1">
    <citation type="submission" date="2017-03" db="EMBL/GenBank/DDBJ databases">
        <title>WGS assembly of Porphyra umbilicalis.</title>
        <authorList>
            <person name="Brawley S.H."/>
            <person name="Blouin N.A."/>
            <person name="Ficko-Blean E."/>
            <person name="Wheeler G.L."/>
            <person name="Lohr M."/>
            <person name="Goodson H.V."/>
            <person name="Jenkins J.W."/>
            <person name="Blaby-Haas C.E."/>
            <person name="Helliwell K.E."/>
            <person name="Chan C."/>
            <person name="Marriage T."/>
            <person name="Bhattacharya D."/>
            <person name="Klein A.S."/>
            <person name="Badis Y."/>
            <person name="Brodie J."/>
            <person name="Cao Y."/>
            <person name="Collen J."/>
            <person name="Dittami S.M."/>
            <person name="Gachon C.M."/>
            <person name="Green B.R."/>
            <person name="Karpowicz S."/>
            <person name="Kim J.W."/>
            <person name="Kudahl U."/>
            <person name="Lin S."/>
            <person name="Michel G."/>
            <person name="Mittag M."/>
            <person name="Olson B.J."/>
            <person name="Pangilinan J."/>
            <person name="Peng Y."/>
            <person name="Qiu H."/>
            <person name="Shu S."/>
            <person name="Singer J.T."/>
            <person name="Smith A.G."/>
            <person name="Sprecher B.N."/>
            <person name="Wagner V."/>
            <person name="Wang W."/>
            <person name="Wang Z.-Y."/>
            <person name="Yan J."/>
            <person name="Yarish C."/>
            <person name="Zoeuner-Riek S."/>
            <person name="Zhuang Y."/>
            <person name="Zou Y."/>
            <person name="Lindquist E.A."/>
            <person name="Grimwood J."/>
            <person name="Barry K."/>
            <person name="Rokhsar D.S."/>
            <person name="Schmutz J."/>
            <person name="Stiller J.W."/>
            <person name="Grossman A.R."/>
            <person name="Prochnik S.E."/>
        </authorList>
    </citation>
    <scope>NUCLEOTIDE SEQUENCE [LARGE SCALE GENOMIC DNA]</scope>
    <source>
        <strain evidence="8">4086291</strain>
    </source>
</reference>
<evidence type="ECO:0000259" key="6">
    <source>
        <dbReference type="PROSITE" id="PS51293"/>
    </source>
</evidence>
<dbReference type="Gene3D" id="1.10.10.60">
    <property type="entry name" value="Homeodomain-like"/>
    <property type="match status" value="1"/>
</dbReference>
<dbReference type="AlphaFoldDB" id="A0A1X6P5S3"/>
<sequence length="292" mass="30343">MMGMTRAPYLGAFDARRYDCPRLAAYGVEHVAPSKPLPPLDGVRLWDIRGRPSPPLPATADEAACASPARRASPDPTSAITSAAASPATRPSSPAVAPATTPGWQPPVCVTERATPPWAAAATSAAGRLPRTRPPGVRKLRAPKPKIAGQSRYWTNSEHRLFVEALSLYGTKDLKAIAGHVATRNQTQVRTHAQKWSMRLVREAKRACLGRPEMQPLLSAAGVSVPPLLSAPLSGDEAPGAGEDGAAAAGGVSTSEVDVDVIGSKCSVPAQCGMALLCLVGQDTMPAAAELA</sequence>
<name>A0A1X6P5S3_PORUM</name>
<dbReference type="SUPFAM" id="SSF46689">
    <property type="entry name" value="Homeodomain-like"/>
    <property type="match status" value="1"/>
</dbReference>
<evidence type="ECO:0000256" key="2">
    <source>
        <dbReference type="ARBA" id="ARBA00023125"/>
    </source>
</evidence>
<dbReference type="PANTHER" id="PTHR12802">
    <property type="entry name" value="SWI/SNF COMPLEX-RELATED"/>
    <property type="match status" value="1"/>
</dbReference>
<dbReference type="OrthoDB" id="5793at2759"/>
<dbReference type="Pfam" id="PF00249">
    <property type="entry name" value="Myb_DNA-binding"/>
    <property type="match status" value="1"/>
</dbReference>
<evidence type="ECO:0000256" key="5">
    <source>
        <dbReference type="SAM" id="MobiDB-lite"/>
    </source>
</evidence>
<evidence type="ECO:0000313" key="9">
    <source>
        <dbReference type="Proteomes" id="UP000218209"/>
    </source>
</evidence>
<evidence type="ECO:0000256" key="1">
    <source>
        <dbReference type="ARBA" id="ARBA00023015"/>
    </source>
</evidence>
<dbReference type="SMART" id="SM00717">
    <property type="entry name" value="SANT"/>
    <property type="match status" value="1"/>
</dbReference>
<dbReference type="InterPro" id="IPR001005">
    <property type="entry name" value="SANT/Myb"/>
</dbReference>
<keyword evidence="9" id="KW-1185">Reference proteome</keyword>
<evidence type="ECO:0000313" key="8">
    <source>
        <dbReference type="EMBL" id="OSX76251.1"/>
    </source>
</evidence>
<dbReference type="PROSITE" id="PS51293">
    <property type="entry name" value="SANT"/>
    <property type="match status" value="1"/>
</dbReference>
<feature type="compositionally biased region" description="Low complexity" evidence="5">
    <location>
        <begin position="60"/>
        <end position="102"/>
    </location>
</feature>
<feature type="domain" description="HTH myb-type" evidence="7">
    <location>
        <begin position="154"/>
        <end position="201"/>
    </location>
</feature>
<accession>A0A1X6P5S3</accession>
<dbReference type="CDD" id="cd00167">
    <property type="entry name" value="SANT"/>
    <property type="match status" value="1"/>
</dbReference>
<dbReference type="InterPro" id="IPR017884">
    <property type="entry name" value="SANT_dom"/>
</dbReference>
<protein>
    <submittedName>
        <fullName evidence="8">Uncharacterized protein</fullName>
    </submittedName>
</protein>
<organism evidence="8 9">
    <name type="scientific">Porphyra umbilicalis</name>
    <name type="common">Purple laver</name>
    <name type="synonym">Red alga</name>
    <dbReference type="NCBI Taxonomy" id="2786"/>
    <lineage>
        <taxon>Eukaryota</taxon>
        <taxon>Rhodophyta</taxon>
        <taxon>Bangiophyceae</taxon>
        <taxon>Bangiales</taxon>
        <taxon>Bangiaceae</taxon>
        <taxon>Porphyra</taxon>
    </lineage>
</organism>
<dbReference type="InterPro" id="IPR009057">
    <property type="entry name" value="Homeodomain-like_sf"/>
</dbReference>
<gene>
    <name evidence="8" type="ORF">BU14_0200s0006</name>
</gene>
<dbReference type="PROSITE" id="PS51294">
    <property type="entry name" value="HTH_MYB"/>
    <property type="match status" value="1"/>
</dbReference>
<dbReference type="NCBIfam" id="TIGR01557">
    <property type="entry name" value="myb_SHAQKYF"/>
    <property type="match status" value="1"/>
</dbReference>
<feature type="domain" description="SANT" evidence="6">
    <location>
        <begin position="154"/>
        <end position="201"/>
    </location>
</feature>
<dbReference type="Proteomes" id="UP000218209">
    <property type="component" value="Unassembled WGS sequence"/>
</dbReference>
<keyword evidence="4" id="KW-0539">Nucleus</keyword>
<keyword evidence="1" id="KW-0805">Transcription regulation</keyword>
<evidence type="ECO:0000259" key="7">
    <source>
        <dbReference type="PROSITE" id="PS51294"/>
    </source>
</evidence>
<keyword evidence="3" id="KW-0804">Transcription</keyword>